<accession>A0A4Y7JC49</accession>
<reference evidence="1 2" key="1">
    <citation type="journal article" date="2018" name="Science">
        <title>The opium poppy genome and morphinan production.</title>
        <authorList>
            <person name="Guo L."/>
            <person name="Winzer T."/>
            <person name="Yang X."/>
            <person name="Li Y."/>
            <person name="Ning Z."/>
            <person name="He Z."/>
            <person name="Teodor R."/>
            <person name="Lu Y."/>
            <person name="Bowser T.A."/>
            <person name="Graham I.A."/>
            <person name="Ye K."/>
        </authorList>
    </citation>
    <scope>NUCLEOTIDE SEQUENCE [LARGE SCALE GENOMIC DNA]</scope>
    <source>
        <strain evidence="2">cv. HN1</strain>
        <tissue evidence="1">Leaves</tissue>
    </source>
</reference>
<proteinExistence type="predicted"/>
<dbReference type="Proteomes" id="UP000316621">
    <property type="component" value="Chromosome 4"/>
</dbReference>
<dbReference type="Gramene" id="RZC57215">
    <property type="protein sequence ID" value="RZC57215"/>
    <property type="gene ID" value="C5167_004518"/>
</dbReference>
<name>A0A4Y7JC49_PAPSO</name>
<keyword evidence="2" id="KW-1185">Reference proteome</keyword>
<gene>
    <name evidence="1" type="ORF">C5167_004518</name>
</gene>
<evidence type="ECO:0000313" key="2">
    <source>
        <dbReference type="Proteomes" id="UP000316621"/>
    </source>
</evidence>
<organism evidence="1 2">
    <name type="scientific">Papaver somniferum</name>
    <name type="common">Opium poppy</name>
    <dbReference type="NCBI Taxonomy" id="3469"/>
    <lineage>
        <taxon>Eukaryota</taxon>
        <taxon>Viridiplantae</taxon>
        <taxon>Streptophyta</taxon>
        <taxon>Embryophyta</taxon>
        <taxon>Tracheophyta</taxon>
        <taxon>Spermatophyta</taxon>
        <taxon>Magnoliopsida</taxon>
        <taxon>Ranunculales</taxon>
        <taxon>Papaveraceae</taxon>
        <taxon>Papaveroideae</taxon>
        <taxon>Papaver</taxon>
    </lineage>
</organism>
<dbReference type="AlphaFoldDB" id="A0A4Y7JC49"/>
<dbReference type="EMBL" id="CM010718">
    <property type="protein sequence ID" value="RZC57215.1"/>
    <property type="molecule type" value="Genomic_DNA"/>
</dbReference>
<evidence type="ECO:0000313" key="1">
    <source>
        <dbReference type="EMBL" id="RZC57215.1"/>
    </source>
</evidence>
<protein>
    <submittedName>
        <fullName evidence="1">Uncharacterized protein</fullName>
    </submittedName>
</protein>
<sequence length="31" mass="3330">MTLVTRGETDLVPCFAIPAQENGRNPPTDGE</sequence>